<dbReference type="AlphaFoldDB" id="A0A0B4X9H7"/>
<dbReference type="KEGG" id="rga:RGR602_PC00615"/>
<name>A0A0B4X9H7_9HYPH</name>
<dbReference type="GO" id="GO:0070988">
    <property type="term" value="P:demethylation"/>
    <property type="evidence" value="ECO:0007669"/>
    <property type="project" value="InterPro"/>
</dbReference>
<dbReference type="HOGENOM" id="CLU_093795_0_0_5"/>
<dbReference type="InterPro" id="IPR032857">
    <property type="entry name" value="ALKBH4"/>
</dbReference>
<keyword evidence="3" id="KW-1185">Reference proteome</keyword>
<evidence type="ECO:0000313" key="2">
    <source>
        <dbReference type="EMBL" id="AJD44654.1"/>
    </source>
</evidence>
<gene>
    <name evidence="2" type="ORF">RGR602_PC00615</name>
</gene>
<dbReference type="InterPro" id="IPR037151">
    <property type="entry name" value="AlkB-like_sf"/>
</dbReference>
<organism evidence="2 3">
    <name type="scientific">Rhizobium gallicum bv. gallicum R602sp</name>
    <dbReference type="NCBI Taxonomy" id="1041138"/>
    <lineage>
        <taxon>Bacteria</taxon>
        <taxon>Pseudomonadati</taxon>
        <taxon>Pseudomonadota</taxon>
        <taxon>Alphaproteobacteria</taxon>
        <taxon>Hyphomicrobiales</taxon>
        <taxon>Rhizobiaceae</taxon>
        <taxon>Rhizobium/Agrobacterium group</taxon>
        <taxon>Rhizobium</taxon>
    </lineage>
</organism>
<feature type="domain" description="Fe2OG dioxygenase" evidence="1">
    <location>
        <begin position="100"/>
        <end position="191"/>
    </location>
</feature>
<dbReference type="InterPro" id="IPR027450">
    <property type="entry name" value="AlkB-like"/>
</dbReference>
<dbReference type="Pfam" id="PF13532">
    <property type="entry name" value="2OG-FeII_Oxy_2"/>
    <property type="match status" value="1"/>
</dbReference>
<dbReference type="GO" id="GO:0016491">
    <property type="term" value="F:oxidoreductase activity"/>
    <property type="evidence" value="ECO:0007669"/>
    <property type="project" value="TreeGrafter"/>
</dbReference>
<dbReference type="Gene3D" id="2.60.120.590">
    <property type="entry name" value="Alpha-ketoglutarate-dependent dioxygenase AlkB-like"/>
    <property type="match status" value="1"/>
</dbReference>
<dbReference type="EMBL" id="CP006880">
    <property type="protein sequence ID" value="AJD44654.1"/>
    <property type="molecule type" value="Genomic_DNA"/>
</dbReference>
<dbReference type="InterPro" id="IPR005123">
    <property type="entry name" value="Oxoglu/Fe-dep_dioxygenase_dom"/>
</dbReference>
<dbReference type="GO" id="GO:0032451">
    <property type="term" value="F:demethylase activity"/>
    <property type="evidence" value="ECO:0007669"/>
    <property type="project" value="TreeGrafter"/>
</dbReference>
<accession>A0A0B4X9H7</accession>
<sequence>MRISPQGDLFAEAETRLPEGLRYQPAVVPEAVQSDLLREIRQLPLKPFDFHGFEGKRKVISYGWKYDFDRERVRRIDDVPPFLLPVRTLAADFAGVEPDGLQQALITEYAPGAPIGWHKDKKVFGRVIGVSLLSPCTFRLRRRAGPNWERVSVIAEPGSVYLLSGPARSEWEHSIPPVEQLRYSITFREIG</sequence>
<dbReference type="Proteomes" id="UP000031368">
    <property type="component" value="Plasmid pRgalR602c"/>
</dbReference>
<keyword evidence="2" id="KW-0614">Plasmid</keyword>
<dbReference type="PROSITE" id="PS51471">
    <property type="entry name" value="FE2OG_OXY"/>
    <property type="match status" value="1"/>
</dbReference>
<dbReference type="PANTHER" id="PTHR12463:SF1">
    <property type="entry name" value="2-OXOGLUTARATE AND FE-DEPENDENT OXYGENASE FAMILY PROTEIN"/>
    <property type="match status" value="1"/>
</dbReference>
<reference evidence="2 3" key="1">
    <citation type="submission" date="2013-11" db="EMBL/GenBank/DDBJ databases">
        <title>Complete genome sequence of Rhizobium gallicum bv. gallicum R602.</title>
        <authorList>
            <person name="Bustos P."/>
            <person name="Santamaria R.I."/>
            <person name="Lozano L."/>
            <person name="Acosta J.L."/>
            <person name="Ormeno-Orrillo E."/>
            <person name="Rogel M.A."/>
            <person name="Romero D."/>
            <person name="Cevallos M.A."/>
            <person name="Martinez-Romero E."/>
            <person name="Gonzalez V."/>
        </authorList>
    </citation>
    <scope>NUCLEOTIDE SEQUENCE [LARGE SCALE GENOMIC DNA]</scope>
    <source>
        <strain evidence="2 3">R602</strain>
        <plasmid evidence="2 3">pRgalR602c</plasmid>
    </source>
</reference>
<proteinExistence type="predicted"/>
<evidence type="ECO:0000313" key="3">
    <source>
        <dbReference type="Proteomes" id="UP000031368"/>
    </source>
</evidence>
<protein>
    <submittedName>
        <fullName evidence="2">Oxoglutarate/iron-dependent oxygenase protein</fullName>
    </submittedName>
</protein>
<geneLocation type="plasmid" evidence="2 3">
    <name>pRgalR602c</name>
</geneLocation>
<dbReference type="PANTHER" id="PTHR12463">
    <property type="entry name" value="OXYGENASE-RELATED"/>
    <property type="match status" value="1"/>
</dbReference>
<dbReference type="SUPFAM" id="SSF51197">
    <property type="entry name" value="Clavaminate synthase-like"/>
    <property type="match status" value="1"/>
</dbReference>
<dbReference type="RefSeq" id="WP_040114971.1">
    <property type="nucleotide sequence ID" value="NZ_CP006880.1"/>
</dbReference>
<evidence type="ECO:0000259" key="1">
    <source>
        <dbReference type="PROSITE" id="PS51471"/>
    </source>
</evidence>